<dbReference type="RefSeq" id="WP_310924005.1">
    <property type="nucleotide sequence ID" value="NZ_JAMQOP010000002.1"/>
</dbReference>
<protein>
    <submittedName>
        <fullName evidence="2">DUF5820 family protein</fullName>
    </submittedName>
</protein>
<feature type="compositionally biased region" description="Acidic residues" evidence="1">
    <location>
        <begin position="1"/>
        <end position="10"/>
    </location>
</feature>
<reference evidence="2 3" key="1">
    <citation type="submission" date="2022-06" db="EMBL/GenBank/DDBJ databases">
        <title>Halogeometricum sp. a new haloarchaeum isolate from saline soil.</title>
        <authorList>
            <person name="Strakova D."/>
            <person name="Galisteo C."/>
            <person name="Sanchez-Porro C."/>
            <person name="Ventosa A."/>
        </authorList>
    </citation>
    <scope>NUCLEOTIDE SEQUENCE [LARGE SCALE GENOMIC DNA]</scope>
    <source>
        <strain evidence="2 3">S1BR25-6</strain>
    </source>
</reference>
<evidence type="ECO:0000313" key="3">
    <source>
        <dbReference type="Proteomes" id="UP001257060"/>
    </source>
</evidence>
<dbReference type="InterPro" id="IPR043858">
    <property type="entry name" value="DUF5820"/>
</dbReference>
<comment type="caution">
    <text evidence="2">The sequence shown here is derived from an EMBL/GenBank/DDBJ whole genome shotgun (WGS) entry which is preliminary data.</text>
</comment>
<dbReference type="EMBL" id="JAMQOP010000002">
    <property type="protein sequence ID" value="MDS0299143.1"/>
    <property type="molecule type" value="Genomic_DNA"/>
</dbReference>
<proteinExistence type="predicted"/>
<evidence type="ECO:0000256" key="1">
    <source>
        <dbReference type="SAM" id="MobiDB-lite"/>
    </source>
</evidence>
<sequence>MSDDAADDPEASATDSVSESKAEAEAAPEGWTVWNDEPGGRRILAYRPDVFNEGNFHAAYLPTVFVWNGSRANRPGASQIRTETWHAVLRLEPDVEGPVEEFDAREAAIESGNELARRFADGEVEYRELYQVPPEAYLDKLDELTGRAGDETDE</sequence>
<evidence type="ECO:0000313" key="2">
    <source>
        <dbReference type="EMBL" id="MDS0299143.1"/>
    </source>
</evidence>
<dbReference type="Proteomes" id="UP001257060">
    <property type="component" value="Unassembled WGS sequence"/>
</dbReference>
<dbReference type="Pfam" id="PF19137">
    <property type="entry name" value="DUF5820"/>
    <property type="match status" value="1"/>
</dbReference>
<name>A0ABU2GFS1_9EURY</name>
<gene>
    <name evidence="2" type="ORF">NDI76_10345</name>
</gene>
<feature type="region of interest" description="Disordered" evidence="1">
    <location>
        <begin position="1"/>
        <end position="38"/>
    </location>
</feature>
<accession>A0ABU2GFS1</accession>
<organism evidence="2 3">
    <name type="scientific">Halogeometricum salsisoli</name>
    <dbReference type="NCBI Taxonomy" id="2950536"/>
    <lineage>
        <taxon>Archaea</taxon>
        <taxon>Methanobacteriati</taxon>
        <taxon>Methanobacteriota</taxon>
        <taxon>Stenosarchaea group</taxon>
        <taxon>Halobacteria</taxon>
        <taxon>Halobacteriales</taxon>
        <taxon>Haloferacaceae</taxon>
        <taxon>Halogeometricum</taxon>
    </lineage>
</organism>
<keyword evidence="3" id="KW-1185">Reference proteome</keyword>